<dbReference type="InterPro" id="IPR022622">
    <property type="entry name" value="DUF3492"/>
</dbReference>
<dbReference type="Gene3D" id="3.40.50.2000">
    <property type="entry name" value="Glycogen Phosphorylase B"/>
    <property type="match status" value="2"/>
</dbReference>
<evidence type="ECO:0000259" key="2">
    <source>
        <dbReference type="Pfam" id="PF11997"/>
    </source>
</evidence>
<reference evidence="3 4" key="1">
    <citation type="submission" date="2007-05" db="EMBL/GenBank/DDBJ databases">
        <title>Complete sequence of Thermosipho melanesiensis BI429.</title>
        <authorList>
            <consortium name="US DOE Joint Genome Institute"/>
            <person name="Copeland A."/>
            <person name="Lucas S."/>
            <person name="Lapidus A."/>
            <person name="Barry K."/>
            <person name="Glavina del Rio T."/>
            <person name="Dalin E."/>
            <person name="Tice H."/>
            <person name="Pitluck S."/>
            <person name="Chertkov O."/>
            <person name="Brettin T."/>
            <person name="Bruce D."/>
            <person name="Detter J.C."/>
            <person name="Han C."/>
            <person name="Schmutz J."/>
            <person name="Larimer F."/>
            <person name="Land M."/>
            <person name="Hauser L."/>
            <person name="Kyrpides N."/>
            <person name="Mikhailova N."/>
            <person name="Nelson K."/>
            <person name="Gogarten J.P."/>
            <person name="Noll K."/>
            <person name="Richardson P."/>
        </authorList>
    </citation>
    <scope>NUCLEOTIDE SEQUENCE [LARGE SCALE GENOMIC DNA]</scope>
    <source>
        <strain evidence="4">DSM 12029 / CIP 104789 / BI429</strain>
    </source>
</reference>
<dbReference type="AlphaFoldDB" id="A6LLQ4"/>
<dbReference type="KEGG" id="tme:Tmel_0994"/>
<dbReference type="InterPro" id="IPR001296">
    <property type="entry name" value="Glyco_trans_1"/>
</dbReference>
<feature type="domain" description="DUF3492" evidence="2">
    <location>
        <begin position="5"/>
        <end position="254"/>
    </location>
</feature>
<dbReference type="STRING" id="391009.Tmel_0994"/>
<dbReference type="HOGENOM" id="CLU_009583_32_1_0"/>
<dbReference type="eggNOG" id="COG0438">
    <property type="taxonomic scope" value="Bacteria"/>
</dbReference>
<dbReference type="InterPro" id="IPR047691">
    <property type="entry name" value="PelF-like"/>
</dbReference>
<dbReference type="EMBL" id="CP000716">
    <property type="protein sequence ID" value="ABR30855.1"/>
    <property type="molecule type" value="Genomic_DNA"/>
</dbReference>
<dbReference type="NCBIfam" id="NF038011">
    <property type="entry name" value="PelF"/>
    <property type="match status" value="1"/>
</dbReference>
<dbReference type="PANTHER" id="PTHR12526:SF608">
    <property type="entry name" value="PELF"/>
    <property type="match status" value="1"/>
</dbReference>
<evidence type="ECO:0000313" key="3">
    <source>
        <dbReference type="EMBL" id="ABR30855.1"/>
    </source>
</evidence>
<sequence>MIKLKVGIIFEGTYPYVVGGVSSWGHSLIKNIKDMEFCVIHVGDIPKERQFKYEFPKNVTDYFEFSLFAQYKFKNKKKIAKKFTNELSKIIKYPFDEKAMGKKLYHLFENNNSFDFTSFLKSDFYWNSIINFYQKYLPYENFPNYYWTLYSMMIPFLNAMTIDLPKCDIYHTITTGYAGISAILNGLKYNKPVVLTEHGIYHRERQLEILRSDWIKEEFKTGWIKLFNTISSIVYQGAKKITTLFKDNQKFEKEFCSDDSKMFVIPNGIDVEKFKDIKYKKEKHPFNVGLVGRVVEIKDIKTAIKAARIVKDKIKDFKLYIIGPKDEEPEYFKECYEMVELFNLKDTVEFTGMVDVKKYYENLNLLLLTSVSEGQPFVILEAFSIGIPVIATNVGACRELVYGSKEDIIGPAGIIVKPKDFKSIANAIITLYENDTFREKASEIGKKRVLLRYTLKQMIKNYKNLYLSVVK</sequence>
<protein>
    <submittedName>
        <fullName evidence="3">Glycosyl transferase, group 1</fullName>
    </submittedName>
</protein>
<dbReference type="CAZy" id="GT4">
    <property type="family name" value="Glycosyltransferase Family 4"/>
</dbReference>
<accession>A6LLQ4</accession>
<dbReference type="Proteomes" id="UP000001110">
    <property type="component" value="Chromosome"/>
</dbReference>
<dbReference type="Pfam" id="PF11997">
    <property type="entry name" value="DUF3492"/>
    <property type="match status" value="1"/>
</dbReference>
<organism evidence="3 4">
    <name type="scientific">Thermosipho melanesiensis (strain DSM 12029 / CIP 104789 / BI429)</name>
    <dbReference type="NCBI Taxonomy" id="391009"/>
    <lineage>
        <taxon>Bacteria</taxon>
        <taxon>Thermotogati</taxon>
        <taxon>Thermotogota</taxon>
        <taxon>Thermotogae</taxon>
        <taxon>Thermotogales</taxon>
        <taxon>Fervidobacteriaceae</taxon>
        <taxon>Thermosipho</taxon>
    </lineage>
</organism>
<proteinExistence type="predicted"/>
<reference evidence="3 4" key="2">
    <citation type="journal article" date="2009" name="Proc. Natl. Acad. Sci. U.S.A.">
        <title>On the chimeric nature, thermophilic origin, and phylogenetic placement of the Thermotogales.</title>
        <authorList>
            <person name="Zhaxybayeva O."/>
            <person name="Swithers K.S."/>
            <person name="Lapierre P."/>
            <person name="Fournier G.P."/>
            <person name="Bickhart D.M."/>
            <person name="DeBoy R.T."/>
            <person name="Nelson K.E."/>
            <person name="Nesbo C.L."/>
            <person name="Doolittle W.F."/>
            <person name="Gogarten J.P."/>
            <person name="Noll K.M."/>
        </authorList>
    </citation>
    <scope>NUCLEOTIDE SEQUENCE [LARGE SCALE GENOMIC DNA]</scope>
    <source>
        <strain evidence="4">DSM 12029 / CIP 104789 / BI429</strain>
    </source>
</reference>
<name>A6LLQ4_THEM4</name>
<feature type="domain" description="Glycosyl transferase family 1" evidence="1">
    <location>
        <begin position="277"/>
        <end position="448"/>
    </location>
</feature>
<dbReference type="SUPFAM" id="SSF53756">
    <property type="entry name" value="UDP-Glycosyltransferase/glycogen phosphorylase"/>
    <property type="match status" value="1"/>
</dbReference>
<keyword evidence="3" id="KW-0808">Transferase</keyword>
<dbReference type="RefSeq" id="WP_012057215.1">
    <property type="nucleotide sequence ID" value="NC_009616.1"/>
</dbReference>
<evidence type="ECO:0000313" key="4">
    <source>
        <dbReference type="Proteomes" id="UP000001110"/>
    </source>
</evidence>
<gene>
    <name evidence="3" type="ordered locus">Tmel_0994</name>
</gene>
<dbReference type="PANTHER" id="PTHR12526">
    <property type="entry name" value="GLYCOSYLTRANSFERASE"/>
    <property type="match status" value="1"/>
</dbReference>
<evidence type="ECO:0000259" key="1">
    <source>
        <dbReference type="Pfam" id="PF00534"/>
    </source>
</evidence>
<dbReference type="GO" id="GO:0016757">
    <property type="term" value="F:glycosyltransferase activity"/>
    <property type="evidence" value="ECO:0007669"/>
    <property type="project" value="InterPro"/>
</dbReference>
<dbReference type="Pfam" id="PF00534">
    <property type="entry name" value="Glycos_transf_1"/>
    <property type="match status" value="1"/>
</dbReference>